<sequence length="431" mass="46026">MSPPMPDLLAAALGWVVPVLVGFVVAALALSITVWAVRRSRRSPRARAAAEQARRRAGATLVRLDDAVAAFDVELTLSGALIDESAPPTLRRSRRTAQRARDESFASYRALSAVALHPTDVRRGAHRVEHDCDAALEQVTAAAAEHRAWAAQHVSARTQLDAARARLAHLHDEMGEPTALVTDLSTRFAEQEWRDAAQAARTTVAQASESARLLDAAEAHVTRAGAEGAGRGDAHADLVSAERARRRAETALRVLEERHRLVTQAAQAVPEEVDAARTAVRQAMATREHLDPVEGTALEDEIRAIANEVDDLTATAARNPTGAIDRIARLRRRLDHALDAGRTDQQRLRAARTALPGTLAAARSLVARAEARLSTGDASADARALLSAAQIELATARQAHDPVMALDAARRAMSDADAVAAPKTPEAAPAR</sequence>
<organism evidence="2 3">
    <name type="scientific">Microbacterium hominis</name>
    <dbReference type="NCBI Taxonomy" id="162426"/>
    <lineage>
        <taxon>Bacteria</taxon>
        <taxon>Bacillati</taxon>
        <taxon>Actinomycetota</taxon>
        <taxon>Actinomycetes</taxon>
        <taxon>Micrococcales</taxon>
        <taxon>Microbacteriaceae</taxon>
        <taxon>Microbacterium</taxon>
    </lineage>
</organism>
<name>A0A7D4UI26_9MICO</name>
<keyword evidence="1" id="KW-0472">Membrane</keyword>
<dbReference type="Proteomes" id="UP000502498">
    <property type="component" value="Chromosome"/>
</dbReference>
<dbReference type="EMBL" id="CP054038">
    <property type="protein sequence ID" value="QKJ17987.1"/>
    <property type="molecule type" value="Genomic_DNA"/>
</dbReference>
<proteinExistence type="predicted"/>
<accession>A0A7D4UI26</accession>
<keyword evidence="1" id="KW-0812">Transmembrane</keyword>
<protein>
    <submittedName>
        <fullName evidence="2">Uncharacterized protein</fullName>
    </submittedName>
</protein>
<dbReference type="AlphaFoldDB" id="A0A7D4UI26"/>
<feature type="transmembrane region" description="Helical" evidence="1">
    <location>
        <begin position="12"/>
        <end position="37"/>
    </location>
</feature>
<gene>
    <name evidence="2" type="ORF">HQM25_00170</name>
</gene>
<evidence type="ECO:0000256" key="1">
    <source>
        <dbReference type="SAM" id="Phobius"/>
    </source>
</evidence>
<reference evidence="2 3" key="1">
    <citation type="submission" date="2020-05" db="EMBL/GenBank/DDBJ databases">
        <title>Strain PA2F3 complete genome.</title>
        <authorList>
            <person name="Kim Y.-S."/>
            <person name="Kim S.-J."/>
            <person name="Jung H.-k."/>
            <person name="Kim S.-E."/>
            <person name="Kim K.-H."/>
        </authorList>
    </citation>
    <scope>NUCLEOTIDE SEQUENCE [LARGE SCALE GENOMIC DNA]</scope>
    <source>
        <strain evidence="2 3">PA2F3</strain>
    </source>
</reference>
<evidence type="ECO:0000313" key="3">
    <source>
        <dbReference type="Proteomes" id="UP000502498"/>
    </source>
</evidence>
<evidence type="ECO:0000313" key="2">
    <source>
        <dbReference type="EMBL" id="QKJ17987.1"/>
    </source>
</evidence>
<keyword evidence="1" id="KW-1133">Transmembrane helix</keyword>